<dbReference type="InterPro" id="IPR029063">
    <property type="entry name" value="SAM-dependent_MTases_sf"/>
</dbReference>
<dbReference type="PANTHER" id="PTHR44942">
    <property type="entry name" value="METHYLTRANSF_11 DOMAIN-CONTAINING PROTEIN"/>
    <property type="match status" value="1"/>
</dbReference>
<sequence length="264" mass="30898">MTTDLYSQKSEVQKEYYNKTAKQYDDWHINPPSAKVVDAWNFANLKKFLKDKHIGKSLELGCGTGRLANSLFQISDEVYGVDLSEAVLQIAKEKYPNLKLQCSEVTHLPYPDNYFDLVIINGSLHHFFAVDKTFQEAYRVLKSGGVFVLLGEPSSQFLRLYNPFFYTWVINRIVSKFLGFFKTNRSANELIEPEAESYKPWVLKRQLQQANFQVQDFYTYDYFARSNNKFLLKFYKTYLNFEHKIISKIFPYLGLAIQAMSIKK</sequence>
<dbReference type="InterPro" id="IPR051052">
    <property type="entry name" value="Diverse_substrate_MTase"/>
</dbReference>
<comment type="caution">
    <text evidence="5">The sequence shown here is derived from an EMBL/GenBank/DDBJ whole genome shotgun (WGS) entry which is preliminary data.</text>
</comment>
<dbReference type="AlphaFoldDB" id="A0A1G2C0D8"/>
<evidence type="ECO:0000259" key="4">
    <source>
        <dbReference type="Pfam" id="PF08241"/>
    </source>
</evidence>
<organism evidence="5 6">
    <name type="scientific">Candidatus Komeilibacteria bacterium RIFOXYC1_FULL_37_11</name>
    <dbReference type="NCBI Taxonomy" id="1798555"/>
    <lineage>
        <taxon>Bacteria</taxon>
        <taxon>Candidatus Komeiliibacteriota</taxon>
    </lineage>
</organism>
<dbReference type="Pfam" id="PF08241">
    <property type="entry name" value="Methyltransf_11"/>
    <property type="match status" value="1"/>
</dbReference>
<dbReference type="PANTHER" id="PTHR44942:SF4">
    <property type="entry name" value="METHYLTRANSFERASE TYPE 11 DOMAIN-CONTAINING PROTEIN"/>
    <property type="match status" value="1"/>
</dbReference>
<evidence type="ECO:0000313" key="6">
    <source>
        <dbReference type="Proteomes" id="UP000177626"/>
    </source>
</evidence>
<comment type="similarity">
    <text evidence="1">Belongs to the methyltransferase superfamily.</text>
</comment>
<proteinExistence type="inferred from homology"/>
<gene>
    <name evidence="5" type="ORF">A2406_02175</name>
</gene>
<accession>A0A1G2C0D8</accession>
<evidence type="ECO:0000256" key="1">
    <source>
        <dbReference type="ARBA" id="ARBA00008361"/>
    </source>
</evidence>
<keyword evidence="3" id="KW-0808">Transferase</keyword>
<name>A0A1G2C0D8_9BACT</name>
<dbReference type="Gene3D" id="3.40.50.150">
    <property type="entry name" value="Vaccinia Virus protein VP39"/>
    <property type="match status" value="1"/>
</dbReference>
<evidence type="ECO:0000313" key="5">
    <source>
        <dbReference type="EMBL" id="OGY94611.1"/>
    </source>
</evidence>
<reference evidence="5 6" key="1">
    <citation type="journal article" date="2016" name="Nat. Commun.">
        <title>Thousands of microbial genomes shed light on interconnected biogeochemical processes in an aquifer system.</title>
        <authorList>
            <person name="Anantharaman K."/>
            <person name="Brown C.T."/>
            <person name="Hug L.A."/>
            <person name="Sharon I."/>
            <person name="Castelle C.J."/>
            <person name="Probst A.J."/>
            <person name="Thomas B.C."/>
            <person name="Singh A."/>
            <person name="Wilkins M.J."/>
            <person name="Karaoz U."/>
            <person name="Brodie E.L."/>
            <person name="Williams K.H."/>
            <person name="Hubbard S.S."/>
            <person name="Banfield J.F."/>
        </authorList>
    </citation>
    <scope>NUCLEOTIDE SEQUENCE [LARGE SCALE GENOMIC DNA]</scope>
</reference>
<protein>
    <recommendedName>
        <fullName evidence="4">Methyltransferase type 11 domain-containing protein</fullName>
    </recommendedName>
</protein>
<evidence type="ECO:0000256" key="2">
    <source>
        <dbReference type="ARBA" id="ARBA00022603"/>
    </source>
</evidence>
<dbReference type="GO" id="GO:0032259">
    <property type="term" value="P:methylation"/>
    <property type="evidence" value="ECO:0007669"/>
    <property type="project" value="UniProtKB-KW"/>
</dbReference>
<dbReference type="EMBL" id="MHKQ01000005">
    <property type="protein sequence ID" value="OGY94611.1"/>
    <property type="molecule type" value="Genomic_DNA"/>
</dbReference>
<dbReference type="Proteomes" id="UP000177626">
    <property type="component" value="Unassembled WGS sequence"/>
</dbReference>
<evidence type="ECO:0000256" key="3">
    <source>
        <dbReference type="ARBA" id="ARBA00022679"/>
    </source>
</evidence>
<feature type="domain" description="Methyltransferase type 11" evidence="4">
    <location>
        <begin position="58"/>
        <end position="149"/>
    </location>
</feature>
<dbReference type="GO" id="GO:0008757">
    <property type="term" value="F:S-adenosylmethionine-dependent methyltransferase activity"/>
    <property type="evidence" value="ECO:0007669"/>
    <property type="project" value="InterPro"/>
</dbReference>
<keyword evidence="2" id="KW-0489">Methyltransferase</keyword>
<dbReference type="InterPro" id="IPR013216">
    <property type="entry name" value="Methyltransf_11"/>
</dbReference>
<dbReference type="CDD" id="cd02440">
    <property type="entry name" value="AdoMet_MTases"/>
    <property type="match status" value="1"/>
</dbReference>
<dbReference type="SUPFAM" id="SSF53335">
    <property type="entry name" value="S-adenosyl-L-methionine-dependent methyltransferases"/>
    <property type="match status" value="1"/>
</dbReference>